<evidence type="ECO:0000256" key="3">
    <source>
        <dbReference type="ARBA" id="ARBA00022842"/>
    </source>
</evidence>
<proteinExistence type="inferred from homology"/>
<dbReference type="PIRSF" id="PIRSF006809">
    <property type="entry name" value="GTP-binding_hflX_prd"/>
    <property type="match status" value="1"/>
</dbReference>
<evidence type="ECO:0000256" key="4">
    <source>
        <dbReference type="ARBA" id="ARBA00023134"/>
    </source>
</evidence>
<feature type="domain" description="Hflx-type G" evidence="7">
    <location>
        <begin position="228"/>
        <end position="399"/>
    </location>
</feature>
<evidence type="ECO:0000256" key="5">
    <source>
        <dbReference type="HAMAP-Rule" id="MF_00900"/>
    </source>
</evidence>
<dbReference type="PANTHER" id="PTHR10229:SF0">
    <property type="entry name" value="GTP-BINDING PROTEIN 6-RELATED"/>
    <property type="match status" value="1"/>
</dbReference>
<dbReference type="Gene3D" id="3.40.50.11060">
    <property type="entry name" value="GTPase HflX, N-terminal domain"/>
    <property type="match status" value="1"/>
</dbReference>
<keyword evidence="4 5" id="KW-0342">GTP-binding</keyword>
<dbReference type="PANTHER" id="PTHR10229">
    <property type="entry name" value="GTP-BINDING PROTEIN HFLX"/>
    <property type="match status" value="1"/>
</dbReference>
<evidence type="ECO:0000256" key="6">
    <source>
        <dbReference type="SAM" id="MobiDB-lite"/>
    </source>
</evidence>
<sequence>MVKSGKEHTDKRVTEGSTAEEPTKAIVVVPVLTVRDRRQGEDAGTPRQSLAPQAKLEEAMGLAEAIDLDIVHRDLFNLSVPRPATLIGAGKVEELARIVQETGAELVVVDYQLTPVQQRNLERELKAKVLDRTGLILEIFGRRARTKEGRLQVDLAHLEYQRGRLVRSWTHLERQRGGGGFMGGPGETQIEADRRLLQERITRIKRELETVRRTRDLHRAKRRKVPFPIVALVGYTNAGKSTLFNRLTGAEVMAEDMLFATLDPTLRRLVLPHGTVVILSDTVGFISDLPTHLVAAFRATLEEVVEADLILHLRDISHPDTAAHAREVREVLQSLGVDPSDSERVLEVWNKIDLLDPADRERLLRDEAQQTPPVAISAVTGEGIPHLLRIIEERISGALQDVVLNVRPHQLQHLDWIYRNGRVTSREDHEDGSVTIHIRATETARREFERRLK</sequence>
<organism evidence="8 9">
    <name type="scientific">Chelativorans composti</name>
    <dbReference type="NCBI Taxonomy" id="768533"/>
    <lineage>
        <taxon>Bacteria</taxon>
        <taxon>Pseudomonadati</taxon>
        <taxon>Pseudomonadota</taxon>
        <taxon>Alphaproteobacteria</taxon>
        <taxon>Hyphomicrobiales</taxon>
        <taxon>Phyllobacteriaceae</taxon>
        <taxon>Chelativorans</taxon>
    </lineage>
</organism>
<feature type="compositionally biased region" description="Basic and acidic residues" evidence="6">
    <location>
        <begin position="1"/>
        <end position="14"/>
    </location>
</feature>
<name>A0ABW5DKC9_9HYPH</name>
<dbReference type="InterPro" id="IPR032305">
    <property type="entry name" value="GTP-bd_M"/>
</dbReference>
<reference evidence="9" key="1">
    <citation type="journal article" date="2019" name="Int. J. Syst. Evol. Microbiol.">
        <title>The Global Catalogue of Microorganisms (GCM) 10K type strain sequencing project: providing services to taxonomists for standard genome sequencing and annotation.</title>
        <authorList>
            <consortium name="The Broad Institute Genomics Platform"/>
            <consortium name="The Broad Institute Genome Sequencing Center for Infectious Disease"/>
            <person name="Wu L."/>
            <person name="Ma J."/>
        </authorList>
    </citation>
    <scope>NUCLEOTIDE SEQUENCE [LARGE SCALE GENOMIC DNA]</scope>
    <source>
        <strain evidence="9">KCTC 23707</strain>
    </source>
</reference>
<dbReference type="Pfam" id="PF19275">
    <property type="entry name" value="HflX_C"/>
    <property type="match status" value="1"/>
</dbReference>
<evidence type="ECO:0000313" key="8">
    <source>
        <dbReference type="EMBL" id="MFD2260985.1"/>
    </source>
</evidence>
<dbReference type="Pfam" id="PF16360">
    <property type="entry name" value="GTP-bdg_M"/>
    <property type="match status" value="1"/>
</dbReference>
<comment type="subunit">
    <text evidence="5">Monomer. Associates with the 50S ribosomal subunit.</text>
</comment>
<dbReference type="Proteomes" id="UP001597373">
    <property type="component" value="Unassembled WGS sequence"/>
</dbReference>
<comment type="caution">
    <text evidence="8">The sequence shown here is derived from an EMBL/GenBank/DDBJ whole genome shotgun (WGS) entry which is preliminary data.</text>
</comment>
<evidence type="ECO:0000259" key="7">
    <source>
        <dbReference type="PROSITE" id="PS51705"/>
    </source>
</evidence>
<comment type="subcellular location">
    <subcellularLocation>
        <location evidence="5">Cytoplasm</location>
    </subcellularLocation>
    <text evidence="5">May associate with membranes.</text>
</comment>
<dbReference type="Pfam" id="PF13167">
    <property type="entry name" value="GTP-bdg_N"/>
    <property type="match status" value="1"/>
</dbReference>
<dbReference type="InterPro" id="IPR025121">
    <property type="entry name" value="GTPase_HflX_N"/>
</dbReference>
<keyword evidence="3" id="KW-0460">Magnesium</keyword>
<dbReference type="PRINTS" id="PR00326">
    <property type="entry name" value="GTP1OBG"/>
</dbReference>
<dbReference type="EMBL" id="JBHUIR010000054">
    <property type="protein sequence ID" value="MFD2260985.1"/>
    <property type="molecule type" value="Genomic_DNA"/>
</dbReference>
<dbReference type="SUPFAM" id="SSF52540">
    <property type="entry name" value="P-loop containing nucleoside triphosphate hydrolases"/>
    <property type="match status" value="1"/>
</dbReference>
<dbReference type="InterPro" id="IPR006073">
    <property type="entry name" value="GTP-bd"/>
</dbReference>
<dbReference type="HAMAP" id="MF_00900">
    <property type="entry name" value="GTPase_HflX"/>
    <property type="match status" value="1"/>
</dbReference>
<keyword evidence="9" id="KW-1185">Reference proteome</keyword>
<dbReference type="Gene3D" id="3.40.50.300">
    <property type="entry name" value="P-loop containing nucleotide triphosphate hydrolases"/>
    <property type="match status" value="1"/>
</dbReference>
<dbReference type="RefSeq" id="WP_345098261.1">
    <property type="nucleotide sequence ID" value="NZ_BAABGS010000012.1"/>
</dbReference>
<dbReference type="Gene3D" id="6.10.250.2860">
    <property type="match status" value="1"/>
</dbReference>
<evidence type="ECO:0000313" key="9">
    <source>
        <dbReference type="Proteomes" id="UP001597373"/>
    </source>
</evidence>
<dbReference type="InterPro" id="IPR027417">
    <property type="entry name" value="P-loop_NTPase"/>
</dbReference>
<evidence type="ECO:0000256" key="2">
    <source>
        <dbReference type="ARBA" id="ARBA00022741"/>
    </source>
</evidence>
<dbReference type="InterPro" id="IPR045498">
    <property type="entry name" value="HflX_C"/>
</dbReference>
<keyword evidence="1" id="KW-0479">Metal-binding</keyword>
<dbReference type="InterPro" id="IPR030394">
    <property type="entry name" value="G_HFLX_dom"/>
</dbReference>
<protein>
    <recommendedName>
        <fullName evidence="5">GTPase HflX</fullName>
    </recommendedName>
    <alternativeName>
        <fullName evidence="5">GTP-binding protein HflX</fullName>
    </alternativeName>
</protein>
<dbReference type="NCBIfam" id="TIGR03156">
    <property type="entry name" value="GTP_HflX"/>
    <property type="match status" value="1"/>
</dbReference>
<dbReference type="CDD" id="cd01878">
    <property type="entry name" value="HflX"/>
    <property type="match status" value="1"/>
</dbReference>
<keyword evidence="2 5" id="KW-0547">Nucleotide-binding</keyword>
<dbReference type="Pfam" id="PF01926">
    <property type="entry name" value="MMR_HSR1"/>
    <property type="match status" value="1"/>
</dbReference>
<comment type="function">
    <text evidence="5">GTPase that associates with the 50S ribosomal subunit and may have a role during protein synthesis or ribosome biogenesis.</text>
</comment>
<comment type="similarity">
    <text evidence="5">Belongs to the TRAFAC class OBG-HflX-like GTPase superfamily. HflX GTPase family.</text>
</comment>
<keyword evidence="5" id="KW-0963">Cytoplasm</keyword>
<dbReference type="InterPro" id="IPR042108">
    <property type="entry name" value="GTPase_HflX_N_sf"/>
</dbReference>
<accession>A0ABW5DKC9</accession>
<gene>
    <name evidence="5 8" type="primary">hflX</name>
    <name evidence="8" type="ORF">ACFSMZ_14630</name>
</gene>
<dbReference type="PROSITE" id="PS51705">
    <property type="entry name" value="G_HFLX"/>
    <property type="match status" value="1"/>
</dbReference>
<evidence type="ECO:0000256" key="1">
    <source>
        <dbReference type="ARBA" id="ARBA00022723"/>
    </source>
</evidence>
<dbReference type="InterPro" id="IPR016496">
    <property type="entry name" value="GTPase_HflX"/>
</dbReference>
<feature type="region of interest" description="Disordered" evidence="6">
    <location>
        <begin position="1"/>
        <end position="21"/>
    </location>
</feature>